<sequence length="56" mass="6282">MIKKKASSLQDPLNYRPISITSCLGKLLERINKITSLSRSNLDLGNTGEQQIIFSF</sequence>
<dbReference type="Proteomes" id="UP000276133">
    <property type="component" value="Unassembled WGS sequence"/>
</dbReference>
<protein>
    <submittedName>
        <fullName evidence="1">Uncharacterized protein</fullName>
    </submittedName>
</protein>
<dbReference type="EMBL" id="REGN01006068">
    <property type="protein sequence ID" value="RNA11014.1"/>
    <property type="molecule type" value="Genomic_DNA"/>
</dbReference>
<organism evidence="1 2">
    <name type="scientific">Brachionus plicatilis</name>
    <name type="common">Marine rotifer</name>
    <name type="synonym">Brachionus muelleri</name>
    <dbReference type="NCBI Taxonomy" id="10195"/>
    <lineage>
        <taxon>Eukaryota</taxon>
        <taxon>Metazoa</taxon>
        <taxon>Spiralia</taxon>
        <taxon>Gnathifera</taxon>
        <taxon>Rotifera</taxon>
        <taxon>Eurotatoria</taxon>
        <taxon>Monogononta</taxon>
        <taxon>Pseudotrocha</taxon>
        <taxon>Ploima</taxon>
        <taxon>Brachionidae</taxon>
        <taxon>Brachionus</taxon>
    </lineage>
</organism>
<name>A0A3M7QIP0_BRAPC</name>
<reference evidence="1 2" key="1">
    <citation type="journal article" date="2018" name="Sci. Rep.">
        <title>Genomic signatures of local adaptation to the degree of environmental predictability in rotifers.</title>
        <authorList>
            <person name="Franch-Gras L."/>
            <person name="Hahn C."/>
            <person name="Garcia-Roger E.M."/>
            <person name="Carmona M.J."/>
            <person name="Serra M."/>
            <person name="Gomez A."/>
        </authorList>
    </citation>
    <scope>NUCLEOTIDE SEQUENCE [LARGE SCALE GENOMIC DNA]</scope>
    <source>
        <strain evidence="1">HYR1</strain>
    </source>
</reference>
<keyword evidence="2" id="KW-1185">Reference proteome</keyword>
<dbReference type="AlphaFoldDB" id="A0A3M7QIP0"/>
<proteinExistence type="predicted"/>
<dbReference type="OrthoDB" id="411871at2759"/>
<evidence type="ECO:0000313" key="2">
    <source>
        <dbReference type="Proteomes" id="UP000276133"/>
    </source>
</evidence>
<comment type="caution">
    <text evidence="1">The sequence shown here is derived from an EMBL/GenBank/DDBJ whole genome shotgun (WGS) entry which is preliminary data.</text>
</comment>
<accession>A0A3M7QIP0</accession>
<evidence type="ECO:0000313" key="1">
    <source>
        <dbReference type="EMBL" id="RNA11014.1"/>
    </source>
</evidence>
<gene>
    <name evidence="1" type="ORF">BpHYR1_001128</name>
</gene>